<proteinExistence type="inferred from homology"/>
<dbReference type="Pfam" id="PF21913">
    <property type="entry name" value="ORC6_2nd"/>
    <property type="match status" value="1"/>
</dbReference>
<dbReference type="EnsemblMetazoa" id="LLOJ001721-RA">
    <property type="protein sequence ID" value="LLOJ001721-PA"/>
    <property type="gene ID" value="LLOJ001721"/>
</dbReference>
<dbReference type="VEuPathDB" id="VectorBase:LLOJ001721"/>
<evidence type="ECO:0000313" key="12">
    <source>
        <dbReference type="Proteomes" id="UP000092461"/>
    </source>
</evidence>
<sequence length="348" mass="39882">MGFLYILSYISLLLQIIFATISIAAGLYYVAELVEEYTVIAKKIILMMIFSTAVIHIFLVIFDSFPWLMILCGLLAQGVHALIMKNFPYVQFLSFSFLGSVILLIINNYLAFTYFASHYYMLSEVIAYFTICLWLVPFALFVSLSANDNVLPTVNERSHLLNLAATAMGLPFNTETGIKICGTRKSIYMNYRRIIQKLIGTTKIIGIPELCLQMGLPSGVQEAATEELPKYLEFMTKVNQTVDREHPQYAGIVLYQIAKQRKVKVSRIGFTQACNLRSEQWKILEDSWEKYEKNSKANELPRAKENPTEDVEMKCEGKKEASTGLESEDYEVWKERILARAYENLRRK</sequence>
<dbReference type="Pfam" id="PF04148">
    <property type="entry name" value="Erv26"/>
    <property type="match status" value="1"/>
</dbReference>
<keyword evidence="5 8" id="KW-1133">Transmembrane helix</keyword>
<dbReference type="GO" id="GO:0097020">
    <property type="term" value="F:COPII receptor activity"/>
    <property type="evidence" value="ECO:0007669"/>
    <property type="project" value="InterPro"/>
</dbReference>
<organism evidence="11 12">
    <name type="scientific">Lutzomyia longipalpis</name>
    <name type="common">Sand fly</name>
    <dbReference type="NCBI Taxonomy" id="7200"/>
    <lineage>
        <taxon>Eukaryota</taxon>
        <taxon>Metazoa</taxon>
        <taxon>Ecdysozoa</taxon>
        <taxon>Arthropoda</taxon>
        <taxon>Hexapoda</taxon>
        <taxon>Insecta</taxon>
        <taxon>Pterygota</taxon>
        <taxon>Neoptera</taxon>
        <taxon>Endopterygota</taxon>
        <taxon>Diptera</taxon>
        <taxon>Nematocera</taxon>
        <taxon>Psychodoidea</taxon>
        <taxon>Psychodidae</taxon>
        <taxon>Lutzomyia</taxon>
        <taxon>Lutzomyia</taxon>
    </lineage>
</organism>
<evidence type="ECO:0000256" key="7">
    <source>
        <dbReference type="SAM" id="MobiDB-lite"/>
    </source>
</evidence>
<dbReference type="PANTHER" id="PTHR13144">
    <property type="entry name" value="TEX261 PROTEIN"/>
    <property type="match status" value="1"/>
</dbReference>
<evidence type="ECO:0000313" key="11">
    <source>
        <dbReference type="EnsemblMetazoa" id="LLOJ001721-PA"/>
    </source>
</evidence>
<evidence type="ECO:0000256" key="2">
    <source>
        <dbReference type="ARBA" id="ARBA00008096"/>
    </source>
</evidence>
<evidence type="ECO:0000256" key="5">
    <source>
        <dbReference type="ARBA" id="ARBA00022989"/>
    </source>
</evidence>
<evidence type="ECO:0000259" key="9">
    <source>
        <dbReference type="Pfam" id="PF21913"/>
    </source>
</evidence>
<dbReference type="GO" id="GO:0005789">
    <property type="term" value="C:endoplasmic reticulum membrane"/>
    <property type="evidence" value="ECO:0007669"/>
    <property type="project" value="TreeGrafter"/>
</dbReference>
<evidence type="ECO:0000256" key="4">
    <source>
        <dbReference type="ARBA" id="ARBA00022692"/>
    </source>
</evidence>
<feature type="transmembrane region" description="Helical" evidence="8">
    <location>
        <begin position="126"/>
        <end position="147"/>
    </location>
</feature>
<dbReference type="EMBL" id="AJWK01005833">
    <property type="status" value="NOT_ANNOTATED_CDS"/>
    <property type="molecule type" value="Genomic_DNA"/>
</dbReference>
<evidence type="ECO:0000256" key="8">
    <source>
        <dbReference type="SAM" id="Phobius"/>
    </source>
</evidence>
<feature type="region of interest" description="Disordered" evidence="7">
    <location>
        <begin position="295"/>
        <end position="320"/>
    </location>
</feature>
<feature type="transmembrane region" description="Helical" evidence="8">
    <location>
        <begin position="43"/>
        <end position="61"/>
    </location>
</feature>
<comment type="subcellular location">
    <subcellularLocation>
        <location evidence="1">Membrane</location>
        <topology evidence="1">Multi-pass membrane protein</topology>
    </subcellularLocation>
</comment>
<comment type="similarity">
    <text evidence="2">Belongs to the SVP26 family.</text>
</comment>
<dbReference type="VEuPathDB" id="VectorBase:LLONM1_011422"/>
<reference evidence="12" key="1">
    <citation type="submission" date="2012-05" db="EMBL/GenBank/DDBJ databases">
        <title>Whole Genome Assembly of Lutzomyia longipalpis.</title>
        <authorList>
            <person name="Richards S."/>
            <person name="Qu C."/>
            <person name="Dillon R."/>
            <person name="Worley K."/>
            <person name="Scherer S."/>
            <person name="Batterton M."/>
            <person name="Taylor A."/>
            <person name="Hawes A."/>
            <person name="Hernandez B."/>
            <person name="Kovar C."/>
            <person name="Mandapat C."/>
            <person name="Pham C."/>
            <person name="Qu C."/>
            <person name="Jing C."/>
            <person name="Bess C."/>
            <person name="Bandaranaike D."/>
            <person name="Ngo D."/>
            <person name="Ongeri F."/>
            <person name="Arias F."/>
            <person name="Lara F."/>
            <person name="Weissenberger G."/>
            <person name="Kamau G."/>
            <person name="Han H."/>
            <person name="Shen H."/>
            <person name="Dinh H."/>
            <person name="Khalil I."/>
            <person name="Jones J."/>
            <person name="Shafer J."/>
            <person name="Jayaseelan J."/>
            <person name="Quiroz J."/>
            <person name="Blankenburg K."/>
            <person name="Nguyen L."/>
            <person name="Jackson L."/>
            <person name="Francisco L."/>
            <person name="Tang L.-Y."/>
            <person name="Pu L.-L."/>
            <person name="Perales L."/>
            <person name="Lorensuhewa L."/>
            <person name="Munidasa M."/>
            <person name="Coyle M."/>
            <person name="Taylor M."/>
            <person name="Puazo M."/>
            <person name="Firestine M."/>
            <person name="Scheel M."/>
            <person name="Javaid M."/>
            <person name="Wang M."/>
            <person name="Li M."/>
            <person name="Tabassum N."/>
            <person name="Saada N."/>
            <person name="Osuji N."/>
            <person name="Aqrawi P."/>
            <person name="Fu Q."/>
            <person name="Thornton R."/>
            <person name="Raj R."/>
            <person name="Goodspeed R."/>
            <person name="Mata R."/>
            <person name="Najjar R."/>
            <person name="Gubbala S."/>
            <person name="Lee S."/>
            <person name="Denson S."/>
            <person name="Patil S."/>
            <person name="Macmil S."/>
            <person name="Qi S."/>
            <person name="Matskevitch T."/>
            <person name="Palculict T."/>
            <person name="Mathew T."/>
            <person name="Vee V."/>
            <person name="Velamala V."/>
            <person name="Korchina V."/>
            <person name="Cai W."/>
            <person name="Liu W."/>
            <person name="Dai W."/>
            <person name="Zou X."/>
            <person name="Zhu Y."/>
            <person name="Zhang Y."/>
            <person name="Wu Y.-Q."/>
            <person name="Xin Y."/>
            <person name="Nazarath L."/>
            <person name="Kovar C."/>
            <person name="Han Y."/>
            <person name="Muzny D."/>
            <person name="Gibbs R."/>
        </authorList>
    </citation>
    <scope>NUCLEOTIDE SEQUENCE [LARGE SCALE GENOMIC DNA]</scope>
    <source>
        <strain evidence="12">Jacobina</strain>
    </source>
</reference>
<reference evidence="11" key="3">
    <citation type="submission" date="2020-05" db="UniProtKB">
        <authorList>
            <consortium name="EnsemblMetazoa"/>
        </authorList>
    </citation>
    <scope>IDENTIFICATION</scope>
    <source>
        <strain evidence="11">Jacobina</strain>
    </source>
</reference>
<dbReference type="GO" id="GO:0006888">
    <property type="term" value="P:endoplasmic reticulum to Golgi vesicle-mediated transport"/>
    <property type="evidence" value="ECO:0007669"/>
    <property type="project" value="InterPro"/>
</dbReference>
<dbReference type="InterPro" id="IPR054113">
    <property type="entry name" value="ORC6_cyclin-like_2nd"/>
</dbReference>
<dbReference type="GO" id="GO:0000139">
    <property type="term" value="C:Golgi membrane"/>
    <property type="evidence" value="ECO:0007669"/>
    <property type="project" value="TreeGrafter"/>
</dbReference>
<evidence type="ECO:0000256" key="3">
    <source>
        <dbReference type="ARBA" id="ARBA00017877"/>
    </source>
</evidence>
<keyword evidence="4 8" id="KW-0812">Transmembrane</keyword>
<evidence type="ECO:0000256" key="6">
    <source>
        <dbReference type="ARBA" id="ARBA00023136"/>
    </source>
</evidence>
<feature type="transmembrane region" description="Helical" evidence="8">
    <location>
        <begin position="67"/>
        <end position="83"/>
    </location>
</feature>
<accession>A0A1B0CBU2</accession>
<reference evidence="10" key="2">
    <citation type="journal article" date="2020" name="BMC">
        <title>Leishmania infection induces a limited differential gene expression in the sand fly midgut.</title>
        <authorList>
            <person name="Coutinho-Abreu I.V."/>
            <person name="Serafim T.D."/>
            <person name="Meneses C."/>
            <person name="Kamhawi S."/>
            <person name="Oliveira F."/>
            <person name="Valenzuela J.G."/>
        </authorList>
    </citation>
    <scope>NUCLEOTIDE SEQUENCE</scope>
    <source>
        <strain evidence="10">Jacobina</strain>
        <tissue evidence="10">Midgut</tissue>
    </source>
</reference>
<keyword evidence="6 8" id="KW-0472">Membrane</keyword>
<protein>
    <recommendedName>
        <fullName evidence="3">Protein TEX261</fullName>
    </recommendedName>
</protein>
<feature type="transmembrane region" description="Helical" evidence="8">
    <location>
        <begin position="95"/>
        <end position="120"/>
    </location>
</feature>
<feature type="transmembrane region" description="Helical" evidence="8">
    <location>
        <begin position="6"/>
        <end position="31"/>
    </location>
</feature>
<dbReference type="InterPro" id="IPR007277">
    <property type="entry name" value="Svp26/Tex261"/>
</dbReference>
<dbReference type="Proteomes" id="UP000092461">
    <property type="component" value="Unassembled WGS sequence"/>
</dbReference>
<evidence type="ECO:0000256" key="1">
    <source>
        <dbReference type="ARBA" id="ARBA00004141"/>
    </source>
</evidence>
<dbReference type="Gene3D" id="1.10.472.10">
    <property type="entry name" value="Cyclin-like"/>
    <property type="match status" value="1"/>
</dbReference>
<dbReference type="PANTHER" id="PTHR13144:SF0">
    <property type="entry name" value="PROTEIN TEX261"/>
    <property type="match status" value="1"/>
</dbReference>
<name>A0A1B0CBU2_LUTLO</name>
<evidence type="ECO:0000313" key="10">
    <source>
        <dbReference type="EMBL" id="MBC1174295.1"/>
    </source>
</evidence>
<dbReference type="EMBL" id="GITU01005592">
    <property type="protein sequence ID" value="MBC1174295.1"/>
    <property type="molecule type" value="Transcribed_RNA"/>
</dbReference>
<keyword evidence="12" id="KW-1185">Reference proteome</keyword>
<dbReference type="AlphaFoldDB" id="A0A1B0CBU2"/>
<feature type="domain" description="ORC6 second cyclin-like" evidence="9">
    <location>
        <begin position="206"/>
        <end position="291"/>
    </location>
</feature>
<dbReference type="GO" id="GO:0030134">
    <property type="term" value="C:COPII-coated ER to Golgi transport vesicle"/>
    <property type="evidence" value="ECO:0007669"/>
    <property type="project" value="TreeGrafter"/>
</dbReference>